<gene>
    <name evidence="11" type="ORF">QNI22_38240</name>
</gene>
<keyword evidence="12" id="KW-1185">Reference proteome</keyword>
<dbReference type="SUPFAM" id="SSF49464">
    <property type="entry name" value="Carboxypeptidase regulatory domain-like"/>
    <property type="match status" value="1"/>
</dbReference>
<dbReference type="InterPro" id="IPR037066">
    <property type="entry name" value="Plug_dom_sf"/>
</dbReference>
<evidence type="ECO:0000313" key="12">
    <source>
        <dbReference type="Proteomes" id="UP001232063"/>
    </source>
</evidence>
<keyword evidence="6 7" id="KW-0998">Cell outer membrane</keyword>
<keyword evidence="5 7" id="KW-0472">Membrane</keyword>
<comment type="similarity">
    <text evidence="7">Belongs to the TonB-dependent receptor family.</text>
</comment>
<dbReference type="AlphaFoldDB" id="A0AAE3UK72"/>
<dbReference type="Proteomes" id="UP001232063">
    <property type="component" value="Unassembled WGS sequence"/>
</dbReference>
<dbReference type="InterPro" id="IPR039426">
    <property type="entry name" value="TonB-dep_rcpt-like"/>
</dbReference>
<dbReference type="NCBIfam" id="TIGR04057">
    <property type="entry name" value="SusC_RagA_signa"/>
    <property type="match status" value="1"/>
</dbReference>
<keyword evidence="11" id="KW-0675">Receptor</keyword>
<evidence type="ECO:0000256" key="3">
    <source>
        <dbReference type="ARBA" id="ARBA00022452"/>
    </source>
</evidence>
<evidence type="ECO:0000256" key="9">
    <source>
        <dbReference type="SAM" id="Phobius"/>
    </source>
</evidence>
<dbReference type="InterPro" id="IPR008969">
    <property type="entry name" value="CarboxyPept-like_regulatory"/>
</dbReference>
<evidence type="ECO:0000256" key="2">
    <source>
        <dbReference type="ARBA" id="ARBA00022448"/>
    </source>
</evidence>
<protein>
    <submittedName>
        <fullName evidence="11">TonB-dependent receptor</fullName>
    </submittedName>
</protein>
<dbReference type="InterPro" id="IPR012910">
    <property type="entry name" value="Plug_dom"/>
</dbReference>
<dbReference type="Pfam" id="PF13715">
    <property type="entry name" value="CarbopepD_reg_2"/>
    <property type="match status" value="1"/>
</dbReference>
<keyword evidence="9" id="KW-1133">Transmembrane helix</keyword>
<dbReference type="Gene3D" id="2.170.130.10">
    <property type="entry name" value="TonB-dependent receptor, plug domain"/>
    <property type="match status" value="1"/>
</dbReference>
<feature type="domain" description="TonB-dependent receptor plug" evidence="10">
    <location>
        <begin position="145"/>
        <end position="264"/>
    </location>
</feature>
<feature type="region of interest" description="Disordered" evidence="8">
    <location>
        <begin position="947"/>
        <end position="971"/>
    </location>
</feature>
<feature type="transmembrane region" description="Helical" evidence="9">
    <location>
        <begin position="20"/>
        <end position="43"/>
    </location>
</feature>
<keyword evidence="4 7" id="KW-0812">Transmembrane</keyword>
<dbReference type="SUPFAM" id="SSF56935">
    <property type="entry name" value="Porins"/>
    <property type="match status" value="1"/>
</dbReference>
<sequence length="1070" mass="117510">MNTCIMAKLFTHSNSGIRNLLFATSGYYWITWVLLLTGLSVIFSEVQAQSAKRTIKGTIQSAMDTKEIPGASVLVKGTSIGTTTDAKGEFTIEASDNDVLVVSFIGYVTQEIKVGSRTTIDVLLPEDISILNEVVVVGYGEMKRADLSSAQTTIAAKDLEKTVNTTLEQAIQGRAANVYITQNTGQPGGGISVNIRGISSVNGTTEPLYVIDGVQISGAAGGSYGQTSSINPLAGLNPSDIETIDILQGPSATAVYGSRGTNGVVLITTKRGKSGKMKAGYAFTYSLQDRPSYLPTLNLREYAEMVNEYRSLTGNTPVPEFHDPSLLGEGTNWQKELFRQSPLVKHQVSLSGGNDKTTYYMSGEYFKQEGVVAGSAFDRYAFRLNVDNQTRKWLKLSTNIALNQTKDKVNSTQNDLISIAIEQAPNIAVRNADGSWGGPVNAQFSTSNPIALASLIDNRIRRMNALGGISADINIWKGLVFRTSLNGNAQFSNGYTFTPTYKMGSITNNTAISDKSAGNSLYWNWNQLVQYNTQIKKHSIGVMLSHEAQESWYENLSGARSGFLTNNLTELSLGDAKTATNTSTRGSWALESYLGRLNYSFADKYYFQAAFRADGSINFGANKRWGYFPSASVAWRISQEAFMKNLPVVNELKIRFETGTTGNSGGGQGYLAKLTSYTTTWGAGFLAGNYSNENFQWEPTLTYNLGLNLSLFDSRIQVDGDVYLRKTDKLIMKTPLPYYMGTSGQGSITAPFVNLGSMENRGYGVTITTVNINKSDFSWRSSLNISGVRNKLTKLYSENAYLDRTYWFMTNFLTRSQIGQPIWQFYGYVKEGIFQNLDEVKNSPIPKNNTVAQSSTWVGDVKYKDLNGDGIIDGQDQKIIGNPWPKFTAGFTNTFNYKGVELMVLLTASYGNQIFNYVRFKNENVTRINVGRNLLKGATNYARLETDDEGNPYVSNAGTTHPRIVASDANGNGDRATQDYIEDGSYLRVKNVQLSYSLPKSLYSRISGLDGVRIALGVQNLATFTKYKGYDPEVGAYVGNGSDPNSTVTGVDYGRYPLTRMYTFNLGIDF</sequence>
<dbReference type="Pfam" id="PF07715">
    <property type="entry name" value="Plug"/>
    <property type="match status" value="1"/>
</dbReference>
<comment type="caution">
    <text evidence="11">The sequence shown here is derived from an EMBL/GenBank/DDBJ whole genome shotgun (WGS) entry which is preliminary data.</text>
</comment>
<evidence type="ECO:0000256" key="7">
    <source>
        <dbReference type="PROSITE-ProRule" id="PRU01360"/>
    </source>
</evidence>
<evidence type="ECO:0000256" key="5">
    <source>
        <dbReference type="ARBA" id="ARBA00023136"/>
    </source>
</evidence>
<proteinExistence type="inferred from homology"/>
<dbReference type="InterPro" id="IPR023996">
    <property type="entry name" value="TonB-dep_OMP_SusC/RagA"/>
</dbReference>
<comment type="subcellular location">
    <subcellularLocation>
        <location evidence="1 7">Cell outer membrane</location>
        <topology evidence="1 7">Multi-pass membrane protein</topology>
    </subcellularLocation>
</comment>
<dbReference type="GO" id="GO:0009279">
    <property type="term" value="C:cell outer membrane"/>
    <property type="evidence" value="ECO:0007669"/>
    <property type="project" value="UniProtKB-SubCell"/>
</dbReference>
<dbReference type="EMBL" id="JASJOU010000024">
    <property type="protein sequence ID" value="MDJ1506553.1"/>
    <property type="molecule type" value="Genomic_DNA"/>
</dbReference>
<dbReference type="InterPro" id="IPR036942">
    <property type="entry name" value="Beta-barrel_TonB_sf"/>
</dbReference>
<evidence type="ECO:0000259" key="10">
    <source>
        <dbReference type="Pfam" id="PF07715"/>
    </source>
</evidence>
<dbReference type="InterPro" id="IPR023997">
    <property type="entry name" value="TonB-dep_OMP_SusC/RagA_CS"/>
</dbReference>
<name>A0AAE3UK72_9BACT</name>
<dbReference type="Gene3D" id="2.60.40.1120">
    <property type="entry name" value="Carboxypeptidase-like, regulatory domain"/>
    <property type="match status" value="1"/>
</dbReference>
<dbReference type="NCBIfam" id="TIGR04056">
    <property type="entry name" value="OMP_RagA_SusC"/>
    <property type="match status" value="1"/>
</dbReference>
<evidence type="ECO:0000313" key="11">
    <source>
        <dbReference type="EMBL" id="MDJ1506553.1"/>
    </source>
</evidence>
<evidence type="ECO:0000256" key="6">
    <source>
        <dbReference type="ARBA" id="ARBA00023237"/>
    </source>
</evidence>
<accession>A0AAE3UK72</accession>
<evidence type="ECO:0000256" key="8">
    <source>
        <dbReference type="SAM" id="MobiDB-lite"/>
    </source>
</evidence>
<evidence type="ECO:0000256" key="1">
    <source>
        <dbReference type="ARBA" id="ARBA00004571"/>
    </source>
</evidence>
<dbReference type="Gene3D" id="2.40.170.20">
    <property type="entry name" value="TonB-dependent receptor, beta-barrel domain"/>
    <property type="match status" value="1"/>
</dbReference>
<organism evidence="11 12">
    <name type="scientific">Xanthocytophaga agilis</name>
    <dbReference type="NCBI Taxonomy" id="3048010"/>
    <lineage>
        <taxon>Bacteria</taxon>
        <taxon>Pseudomonadati</taxon>
        <taxon>Bacteroidota</taxon>
        <taxon>Cytophagia</taxon>
        <taxon>Cytophagales</taxon>
        <taxon>Rhodocytophagaceae</taxon>
        <taxon>Xanthocytophaga</taxon>
    </lineage>
</organism>
<evidence type="ECO:0000256" key="4">
    <source>
        <dbReference type="ARBA" id="ARBA00022692"/>
    </source>
</evidence>
<dbReference type="PROSITE" id="PS52016">
    <property type="entry name" value="TONB_DEPENDENT_REC_3"/>
    <property type="match status" value="1"/>
</dbReference>
<keyword evidence="3 7" id="KW-1134">Transmembrane beta strand</keyword>
<keyword evidence="2 7" id="KW-0813">Transport</keyword>
<reference evidence="11" key="1">
    <citation type="submission" date="2023-05" db="EMBL/GenBank/DDBJ databases">
        <authorList>
            <person name="Zhang X."/>
        </authorList>
    </citation>
    <scope>NUCLEOTIDE SEQUENCE</scope>
    <source>
        <strain evidence="11">BD1B2-1</strain>
    </source>
</reference>